<dbReference type="GO" id="GO:0005524">
    <property type="term" value="F:ATP binding"/>
    <property type="evidence" value="ECO:0007669"/>
    <property type="project" value="UniProtKB-KW"/>
</dbReference>
<organism evidence="11 12">
    <name type="scientific">Pseudogymnoascus verrucosus</name>
    <dbReference type="NCBI Taxonomy" id="342668"/>
    <lineage>
        <taxon>Eukaryota</taxon>
        <taxon>Fungi</taxon>
        <taxon>Dikarya</taxon>
        <taxon>Ascomycota</taxon>
        <taxon>Pezizomycotina</taxon>
        <taxon>Leotiomycetes</taxon>
        <taxon>Thelebolales</taxon>
        <taxon>Thelebolaceae</taxon>
        <taxon>Pseudogymnoascus</taxon>
    </lineage>
</organism>
<dbReference type="GeneID" id="28833893"/>
<evidence type="ECO:0000256" key="3">
    <source>
        <dbReference type="ARBA" id="ARBA00022490"/>
    </source>
</evidence>
<evidence type="ECO:0000256" key="10">
    <source>
        <dbReference type="SAM" id="MobiDB-lite"/>
    </source>
</evidence>
<evidence type="ECO:0000256" key="2">
    <source>
        <dbReference type="ARBA" id="ARBA00022448"/>
    </source>
</evidence>
<evidence type="ECO:0000256" key="9">
    <source>
        <dbReference type="ARBA" id="ARBA00023212"/>
    </source>
</evidence>
<protein>
    <recommendedName>
        <fullName evidence="13">Dynein light intermediate chain</fullName>
    </recommendedName>
</protein>
<reference evidence="12" key="2">
    <citation type="journal article" date="2018" name="Nat. Commun.">
        <title>Extreme sensitivity to ultraviolet light in the fungal pathogen causing white-nose syndrome of bats.</title>
        <authorList>
            <person name="Palmer J.M."/>
            <person name="Drees K.P."/>
            <person name="Foster J.T."/>
            <person name="Lindner D.L."/>
        </authorList>
    </citation>
    <scope>NUCLEOTIDE SEQUENCE [LARGE SCALE GENOMIC DNA]</scope>
    <source>
        <strain evidence="12">UAMH 10579</strain>
    </source>
</reference>
<dbReference type="InterPro" id="IPR008467">
    <property type="entry name" value="Dynein1_light_intermed_chain"/>
</dbReference>
<gene>
    <name evidence="11" type="ORF">VE01_00507</name>
</gene>
<dbReference type="GO" id="GO:0035974">
    <property type="term" value="C:meiotic spindle pole body"/>
    <property type="evidence" value="ECO:0007669"/>
    <property type="project" value="TreeGrafter"/>
</dbReference>
<comment type="subcellular location">
    <subcellularLocation>
        <location evidence="1">Cytoplasm</location>
        <location evidence="1">Cytoskeleton</location>
    </subcellularLocation>
</comment>
<dbReference type="GO" id="GO:0007018">
    <property type="term" value="P:microtubule-based movement"/>
    <property type="evidence" value="ECO:0007669"/>
    <property type="project" value="InterPro"/>
</dbReference>
<evidence type="ECO:0000313" key="12">
    <source>
        <dbReference type="Proteomes" id="UP000091956"/>
    </source>
</evidence>
<proteinExistence type="predicted"/>
<evidence type="ECO:0000256" key="7">
    <source>
        <dbReference type="ARBA" id="ARBA00023017"/>
    </source>
</evidence>
<dbReference type="STRING" id="342668.A0A2P2SWW3"/>
<feature type="region of interest" description="Disordered" evidence="10">
    <location>
        <begin position="341"/>
        <end position="366"/>
    </location>
</feature>
<name>A0A2P2SWW3_9PEZI</name>
<evidence type="ECO:0000256" key="8">
    <source>
        <dbReference type="ARBA" id="ARBA00023175"/>
    </source>
</evidence>
<keyword evidence="4" id="KW-0493">Microtubule</keyword>
<keyword evidence="2" id="KW-0813">Transport</keyword>
<accession>A0A2P2SWW3</accession>
<dbReference type="EMBL" id="KV460206">
    <property type="protein sequence ID" value="OBU01284.1"/>
    <property type="molecule type" value="Genomic_DNA"/>
</dbReference>
<keyword evidence="8" id="KW-0505">Motor protein</keyword>
<dbReference type="GO" id="GO:0045504">
    <property type="term" value="F:dynein heavy chain binding"/>
    <property type="evidence" value="ECO:0007669"/>
    <property type="project" value="TreeGrafter"/>
</dbReference>
<keyword evidence="5" id="KW-0547">Nucleotide-binding</keyword>
<feature type="region of interest" description="Disordered" evidence="10">
    <location>
        <begin position="1"/>
        <end position="28"/>
    </location>
</feature>
<feature type="region of interest" description="Disordered" evidence="10">
    <location>
        <begin position="58"/>
        <end position="82"/>
    </location>
</feature>
<evidence type="ECO:0000313" key="11">
    <source>
        <dbReference type="EMBL" id="OBU01284.1"/>
    </source>
</evidence>
<keyword evidence="3" id="KW-0963">Cytoplasm</keyword>
<dbReference type="GO" id="GO:0000226">
    <property type="term" value="P:microtubule cytoskeleton organization"/>
    <property type="evidence" value="ECO:0007669"/>
    <property type="project" value="TreeGrafter"/>
</dbReference>
<dbReference type="InterPro" id="IPR022780">
    <property type="entry name" value="Dynein_light_int_chain"/>
</dbReference>
<evidence type="ECO:0000256" key="5">
    <source>
        <dbReference type="ARBA" id="ARBA00022741"/>
    </source>
</evidence>
<feature type="compositionally biased region" description="Polar residues" evidence="10">
    <location>
        <begin position="356"/>
        <end position="366"/>
    </location>
</feature>
<dbReference type="Pfam" id="PF05783">
    <property type="entry name" value="DLIC"/>
    <property type="match status" value="1"/>
</dbReference>
<dbReference type="RefSeq" id="XP_018135016.1">
    <property type="nucleotide sequence ID" value="XM_018270038.2"/>
</dbReference>
<keyword evidence="7" id="KW-0243">Dynein</keyword>
<feature type="compositionally biased region" description="Basic and acidic residues" evidence="10">
    <location>
        <begin position="344"/>
        <end position="355"/>
    </location>
</feature>
<evidence type="ECO:0000256" key="6">
    <source>
        <dbReference type="ARBA" id="ARBA00022840"/>
    </source>
</evidence>
<reference evidence="11 12" key="1">
    <citation type="submission" date="2016-03" db="EMBL/GenBank/DDBJ databases">
        <title>Comparative genomics of Pseudogymnoascus destructans, the fungus causing white-nose syndrome of bats.</title>
        <authorList>
            <person name="Palmer J.M."/>
            <person name="Drees K.P."/>
            <person name="Foster J.T."/>
            <person name="Lindner D.L."/>
        </authorList>
    </citation>
    <scope>NUCLEOTIDE SEQUENCE [LARGE SCALE GENOMIC DNA]</scope>
    <source>
        <strain evidence="11 12">UAMH 10579</strain>
    </source>
</reference>
<feature type="compositionally biased region" description="Polar residues" evidence="10">
    <location>
        <begin position="1"/>
        <end position="10"/>
    </location>
</feature>
<dbReference type="PANTHER" id="PTHR12688:SF0">
    <property type="entry name" value="DYNEIN LIGHT INTERMEDIATE CHAIN"/>
    <property type="match status" value="1"/>
</dbReference>
<evidence type="ECO:0000256" key="4">
    <source>
        <dbReference type="ARBA" id="ARBA00022701"/>
    </source>
</evidence>
<keyword evidence="12" id="KW-1185">Reference proteome</keyword>
<dbReference type="GO" id="GO:0005868">
    <property type="term" value="C:cytoplasmic dynein complex"/>
    <property type="evidence" value="ECO:0007669"/>
    <property type="project" value="InterPro"/>
</dbReference>
<evidence type="ECO:0000256" key="1">
    <source>
        <dbReference type="ARBA" id="ARBA00004245"/>
    </source>
</evidence>
<feature type="compositionally biased region" description="Basic and acidic residues" evidence="10">
    <location>
        <begin position="13"/>
        <end position="26"/>
    </location>
</feature>
<keyword evidence="6" id="KW-0067">ATP-binding</keyword>
<evidence type="ECO:0008006" key="13">
    <source>
        <dbReference type="Google" id="ProtNLM"/>
    </source>
</evidence>
<dbReference type="AlphaFoldDB" id="A0A2P2SWW3"/>
<dbReference type="OrthoDB" id="27603at2759"/>
<dbReference type="Proteomes" id="UP000091956">
    <property type="component" value="Unassembled WGS sequence"/>
</dbReference>
<keyword evidence="9" id="KW-0206">Cytoskeleton</keyword>
<dbReference type="PANTHER" id="PTHR12688">
    <property type="entry name" value="DYNEIN LIGHT INTERMEDIATE CHAIN"/>
    <property type="match status" value="1"/>
</dbReference>
<sequence>MSIHTPNPQFTEDDVHKSQDTSKKEMWSSMLDSVASGKRLPERNVFVLGGSSESQKEFLEALSSESSTKRSQGRHGNRKPPVANDFALGYTYHDVLDADHEDTIARLSLYLLADSSPTFTPLLRSLLTPESIPNTLIVVLLDWSEPWLWLQQLRDWVKLLRVLLVSLSPECKAKMEEVMIRWRDRGKGTALDGGSSLSSEGEVSLPLGPGEWEDALGLPLCVVCQNSDEMETLERESAWKEEEFDFVLQTLRTILLKHGASLIYTIPSAPSQLRPLIHSSLGIQPLLKKLTLKHNVIDRDKVVVPPNWDSWGKIRVLRDGFDVERMSQGWTCDIEEDPVYTSKKKMESDQSEPRTDSQTSGGRLSAISTYEEAIRDPRRDGASNMHVNSTGQKLEIKSQETQAFLTAQLEALDHIRNTAEPERERSTRQKFFQDEAIVPVESHIGPVQCNMGGIEVDVDDMLKRLTDHNRNLDTETPSVSTPDGKSQNEALASFFAGLVKRGGGSAANSPKPGGV</sequence>
<dbReference type="GO" id="GO:0005874">
    <property type="term" value="C:microtubule"/>
    <property type="evidence" value="ECO:0007669"/>
    <property type="project" value="UniProtKB-KW"/>
</dbReference>